<dbReference type="Pfam" id="PF00126">
    <property type="entry name" value="HTH_1"/>
    <property type="match status" value="1"/>
</dbReference>
<comment type="caution">
    <text evidence="6">The sequence shown here is derived from an EMBL/GenBank/DDBJ whole genome shotgun (WGS) entry which is preliminary data.</text>
</comment>
<dbReference type="Gene3D" id="3.40.190.290">
    <property type="match status" value="1"/>
</dbReference>
<dbReference type="SUPFAM" id="SSF53850">
    <property type="entry name" value="Periplasmic binding protein-like II"/>
    <property type="match status" value="1"/>
</dbReference>
<keyword evidence="3" id="KW-0238">DNA-binding</keyword>
<gene>
    <name evidence="6" type="ORF">IXC47_06585</name>
</gene>
<dbReference type="InterPro" id="IPR036388">
    <property type="entry name" value="WH-like_DNA-bd_sf"/>
</dbReference>
<dbReference type="InterPro" id="IPR000847">
    <property type="entry name" value="LysR_HTH_N"/>
</dbReference>
<evidence type="ECO:0000256" key="4">
    <source>
        <dbReference type="ARBA" id="ARBA00023163"/>
    </source>
</evidence>
<dbReference type="InterPro" id="IPR058163">
    <property type="entry name" value="LysR-type_TF_proteobact-type"/>
</dbReference>
<dbReference type="SUPFAM" id="SSF46785">
    <property type="entry name" value="Winged helix' DNA-binding domain"/>
    <property type="match status" value="1"/>
</dbReference>
<accession>A0ABS0ER57</accession>
<dbReference type="PANTHER" id="PTHR30537">
    <property type="entry name" value="HTH-TYPE TRANSCRIPTIONAL REGULATOR"/>
    <property type="match status" value="1"/>
</dbReference>
<dbReference type="PROSITE" id="PS50931">
    <property type="entry name" value="HTH_LYSR"/>
    <property type="match status" value="1"/>
</dbReference>
<feature type="domain" description="HTH lysR-type" evidence="5">
    <location>
        <begin position="2"/>
        <end position="59"/>
    </location>
</feature>
<evidence type="ECO:0000256" key="3">
    <source>
        <dbReference type="ARBA" id="ARBA00023125"/>
    </source>
</evidence>
<reference evidence="6 7" key="1">
    <citation type="submission" date="2020-11" db="EMBL/GenBank/DDBJ databases">
        <title>WGS of Herminiimonas contaminans strain Marseille-Q4544 isolated from planarians Schmidtea mediterranea.</title>
        <authorList>
            <person name="Kangale L."/>
        </authorList>
    </citation>
    <scope>NUCLEOTIDE SEQUENCE [LARGE SCALE GENOMIC DNA]</scope>
    <source>
        <strain evidence="6 7">Marseille-Q4544</strain>
    </source>
</reference>
<dbReference type="EMBL" id="JADOEL010000003">
    <property type="protein sequence ID" value="MBF8177339.1"/>
    <property type="molecule type" value="Genomic_DNA"/>
</dbReference>
<protein>
    <submittedName>
        <fullName evidence="6">LysR family transcriptional regulator</fullName>
    </submittedName>
</protein>
<evidence type="ECO:0000259" key="5">
    <source>
        <dbReference type="PROSITE" id="PS50931"/>
    </source>
</evidence>
<dbReference type="Proteomes" id="UP000657372">
    <property type="component" value="Unassembled WGS sequence"/>
</dbReference>
<dbReference type="PANTHER" id="PTHR30537:SF21">
    <property type="entry name" value="HTH-TYPE TRANSCRIPTIONAL REGULATOR SINR-RELATED"/>
    <property type="match status" value="1"/>
</dbReference>
<comment type="similarity">
    <text evidence="1">Belongs to the LysR transcriptional regulatory family.</text>
</comment>
<dbReference type="RefSeq" id="WP_195875085.1">
    <property type="nucleotide sequence ID" value="NZ_JADOEL010000003.1"/>
</dbReference>
<keyword evidence="2" id="KW-0805">Transcription regulation</keyword>
<organism evidence="6 7">
    <name type="scientific">Herminiimonas contaminans</name>
    <dbReference type="NCBI Taxonomy" id="1111140"/>
    <lineage>
        <taxon>Bacteria</taxon>
        <taxon>Pseudomonadati</taxon>
        <taxon>Pseudomonadota</taxon>
        <taxon>Betaproteobacteria</taxon>
        <taxon>Burkholderiales</taxon>
        <taxon>Oxalobacteraceae</taxon>
        <taxon>Herminiimonas</taxon>
    </lineage>
</organism>
<keyword evidence="7" id="KW-1185">Reference proteome</keyword>
<dbReference type="CDD" id="cd08422">
    <property type="entry name" value="PBP2_CrgA_like"/>
    <property type="match status" value="1"/>
</dbReference>
<evidence type="ECO:0000256" key="1">
    <source>
        <dbReference type="ARBA" id="ARBA00009437"/>
    </source>
</evidence>
<dbReference type="PRINTS" id="PR00039">
    <property type="entry name" value="HTHLYSR"/>
</dbReference>
<dbReference type="InterPro" id="IPR036390">
    <property type="entry name" value="WH_DNA-bd_sf"/>
</dbReference>
<dbReference type="Gene3D" id="1.10.10.10">
    <property type="entry name" value="Winged helix-like DNA-binding domain superfamily/Winged helix DNA-binding domain"/>
    <property type="match status" value="1"/>
</dbReference>
<evidence type="ECO:0000313" key="7">
    <source>
        <dbReference type="Proteomes" id="UP000657372"/>
    </source>
</evidence>
<keyword evidence="4" id="KW-0804">Transcription</keyword>
<dbReference type="InterPro" id="IPR005119">
    <property type="entry name" value="LysR_subst-bd"/>
</dbReference>
<name>A0ABS0ER57_9BURK</name>
<evidence type="ECO:0000256" key="2">
    <source>
        <dbReference type="ARBA" id="ARBA00023015"/>
    </source>
</evidence>
<dbReference type="Pfam" id="PF03466">
    <property type="entry name" value="LysR_substrate"/>
    <property type="match status" value="1"/>
</dbReference>
<sequence length="300" mass="33291">MPRIEDLMLFVRAADCGGLSAAARELDIAPAAASAALKRLEAALGARLFVRSTRSLRLTTDGERYLVHARVVLLAVDEGAASVARDAQTIGGDLSLSIPSDLGRNVMLPWLDAFQAQHPAIRLRIRISDRLADLYRQTIDVAIRYGEPEDSGMVALPLAPDNRRVLCASPAYFKRHAVPKKLSDLQSHNCLRFVLGDAIHERWDFWRNKKMETIVVDGDRISDDGDLVRRWALAGNGLAYKSRLDVSNDLKKGRLIAALSNYQGELAPLNLVCAHRLMLSPAVVSLRDFLRQHLEQLKEN</sequence>
<evidence type="ECO:0000313" key="6">
    <source>
        <dbReference type="EMBL" id="MBF8177339.1"/>
    </source>
</evidence>
<proteinExistence type="inferred from homology"/>